<comment type="caution">
    <text evidence="1">The sequence shown here is derived from an EMBL/GenBank/DDBJ whole genome shotgun (WGS) entry which is preliminary data.</text>
</comment>
<dbReference type="PANTHER" id="PTHR40866">
    <property type="entry name" value="BED-TYPE DOMAIN-CONTAINING PROTEIN"/>
    <property type="match status" value="1"/>
</dbReference>
<dbReference type="PANTHER" id="PTHR40866:SF1">
    <property type="entry name" value="BED-TYPE DOMAIN-CONTAINING PROTEIN"/>
    <property type="match status" value="1"/>
</dbReference>
<accession>W2Y877</accession>
<dbReference type="EMBL" id="ANIY01004147">
    <property type="protein sequence ID" value="ETP31285.1"/>
    <property type="molecule type" value="Genomic_DNA"/>
</dbReference>
<evidence type="ECO:0000313" key="1">
    <source>
        <dbReference type="EMBL" id="ETP31285.1"/>
    </source>
</evidence>
<protein>
    <recommendedName>
        <fullName evidence="3">DUF659 domain-containing protein</fullName>
    </recommendedName>
</protein>
<name>W2Y877_PHYNI</name>
<evidence type="ECO:0000313" key="2">
    <source>
        <dbReference type="Proteomes" id="UP000018948"/>
    </source>
</evidence>
<gene>
    <name evidence="1" type="ORF">F442_19835</name>
</gene>
<sequence length="245" mass="27984">ADTLSVYERPWDAVLWVTGDNCSVNQYIGRREGAIPFIGCASHRFNLVMKDMLAPEETVLSQVHSLMKALSKLKYRAKKMHLGPVTRNDTRWSSSYEMVNRYCRLEPVLRSVDHGTIAEYALDELMLTRGENERVFALRDTMEKMEGVTQALQHSTLTLSGTRRLFDRVVAEFPQLRSRLAPTAAIVNNTPLESVLVKLQHQEQLTAAERSACTLFRLSDSSDNGVNRKRWDVHSVEDVRREMES</sequence>
<dbReference type="SUPFAM" id="SSF53098">
    <property type="entry name" value="Ribonuclease H-like"/>
    <property type="match status" value="1"/>
</dbReference>
<evidence type="ECO:0008006" key="3">
    <source>
        <dbReference type="Google" id="ProtNLM"/>
    </source>
</evidence>
<proteinExistence type="predicted"/>
<organism evidence="1 2">
    <name type="scientific">Phytophthora nicotianae P10297</name>
    <dbReference type="NCBI Taxonomy" id="1317064"/>
    <lineage>
        <taxon>Eukaryota</taxon>
        <taxon>Sar</taxon>
        <taxon>Stramenopiles</taxon>
        <taxon>Oomycota</taxon>
        <taxon>Peronosporomycetes</taxon>
        <taxon>Peronosporales</taxon>
        <taxon>Peronosporaceae</taxon>
        <taxon>Phytophthora</taxon>
    </lineage>
</organism>
<dbReference type="InterPro" id="IPR012337">
    <property type="entry name" value="RNaseH-like_sf"/>
</dbReference>
<reference evidence="1 2" key="1">
    <citation type="submission" date="2013-11" db="EMBL/GenBank/DDBJ databases">
        <title>The Genome Sequence of Phytophthora parasitica P10297.</title>
        <authorList>
            <consortium name="The Broad Institute Genomics Platform"/>
            <person name="Russ C."/>
            <person name="Tyler B."/>
            <person name="Panabieres F."/>
            <person name="Shan W."/>
            <person name="Tripathy S."/>
            <person name="Grunwald N."/>
            <person name="Machado M."/>
            <person name="Johnson C.S."/>
            <person name="Walker B."/>
            <person name="Young S.K."/>
            <person name="Zeng Q."/>
            <person name="Gargeya S."/>
            <person name="Fitzgerald M."/>
            <person name="Haas B."/>
            <person name="Abouelleil A."/>
            <person name="Allen A.W."/>
            <person name="Alvarado L."/>
            <person name="Arachchi H.M."/>
            <person name="Berlin A.M."/>
            <person name="Chapman S.B."/>
            <person name="Gainer-Dewar J."/>
            <person name="Goldberg J."/>
            <person name="Griggs A."/>
            <person name="Gujja S."/>
            <person name="Hansen M."/>
            <person name="Howarth C."/>
            <person name="Imamovic A."/>
            <person name="Ireland A."/>
            <person name="Larimer J."/>
            <person name="McCowan C."/>
            <person name="Murphy C."/>
            <person name="Pearson M."/>
            <person name="Poon T.W."/>
            <person name="Priest M."/>
            <person name="Roberts A."/>
            <person name="Saif S."/>
            <person name="Shea T."/>
            <person name="Sisk P."/>
            <person name="Sykes S."/>
            <person name="Wortman J."/>
            <person name="Nusbaum C."/>
            <person name="Birren B."/>
        </authorList>
    </citation>
    <scope>NUCLEOTIDE SEQUENCE [LARGE SCALE GENOMIC DNA]</scope>
    <source>
        <strain evidence="1 2">P10297</strain>
    </source>
</reference>
<feature type="non-terminal residue" evidence="1">
    <location>
        <position position="1"/>
    </location>
</feature>
<dbReference type="AlphaFoldDB" id="W2Y877"/>
<dbReference type="Proteomes" id="UP000018948">
    <property type="component" value="Unassembled WGS sequence"/>
</dbReference>